<accession>A0A6A4S074</accession>
<sequence>MEGARMDPEMHGALVMVIPHPDIPILNILHQSAILLVLHTTIGITPKGNPTGHPFRIITDHKPLLSLQKMALDCDPTGRRASQGDVWTLNQNTHRVRNVCCKEIRPIWDCSINCLVPIETLSELAVHCCPTMTLK</sequence>
<dbReference type="Proteomes" id="UP000438429">
    <property type="component" value="Unassembled WGS sequence"/>
</dbReference>
<gene>
    <name evidence="1" type="ORF">F2P81_021911</name>
</gene>
<evidence type="ECO:0000313" key="1">
    <source>
        <dbReference type="EMBL" id="KAF0025030.1"/>
    </source>
</evidence>
<dbReference type="AlphaFoldDB" id="A0A6A4S074"/>
<protein>
    <submittedName>
        <fullName evidence="1">Uncharacterized protein</fullName>
    </submittedName>
</protein>
<dbReference type="EMBL" id="VEVO01000020">
    <property type="protein sequence ID" value="KAF0025030.1"/>
    <property type="molecule type" value="Genomic_DNA"/>
</dbReference>
<comment type="caution">
    <text evidence="1">The sequence shown here is derived from an EMBL/GenBank/DDBJ whole genome shotgun (WGS) entry which is preliminary data.</text>
</comment>
<name>A0A6A4S074_SCOMX</name>
<proteinExistence type="predicted"/>
<organism evidence="1 2">
    <name type="scientific">Scophthalmus maximus</name>
    <name type="common">Turbot</name>
    <name type="synonym">Psetta maxima</name>
    <dbReference type="NCBI Taxonomy" id="52904"/>
    <lineage>
        <taxon>Eukaryota</taxon>
        <taxon>Metazoa</taxon>
        <taxon>Chordata</taxon>
        <taxon>Craniata</taxon>
        <taxon>Vertebrata</taxon>
        <taxon>Euteleostomi</taxon>
        <taxon>Actinopterygii</taxon>
        <taxon>Neopterygii</taxon>
        <taxon>Teleostei</taxon>
        <taxon>Neoteleostei</taxon>
        <taxon>Acanthomorphata</taxon>
        <taxon>Carangaria</taxon>
        <taxon>Pleuronectiformes</taxon>
        <taxon>Pleuronectoidei</taxon>
        <taxon>Scophthalmidae</taxon>
        <taxon>Scophthalmus</taxon>
    </lineage>
</organism>
<reference evidence="1 2" key="1">
    <citation type="submission" date="2019-06" db="EMBL/GenBank/DDBJ databases">
        <title>Draft genomes of female and male turbot (Scophthalmus maximus).</title>
        <authorList>
            <person name="Xu H."/>
            <person name="Xu X.-W."/>
            <person name="Shao C."/>
            <person name="Chen S."/>
        </authorList>
    </citation>
    <scope>NUCLEOTIDE SEQUENCE [LARGE SCALE GENOMIC DNA]</scope>
    <source>
        <strain evidence="1">Ysfricsl-2016a</strain>
        <tissue evidence="1">Blood</tissue>
    </source>
</reference>
<evidence type="ECO:0000313" key="2">
    <source>
        <dbReference type="Proteomes" id="UP000438429"/>
    </source>
</evidence>